<organism evidence="3 4">
    <name type="scientific">Asbolus verrucosus</name>
    <name type="common">Desert ironclad beetle</name>
    <dbReference type="NCBI Taxonomy" id="1661398"/>
    <lineage>
        <taxon>Eukaryota</taxon>
        <taxon>Metazoa</taxon>
        <taxon>Ecdysozoa</taxon>
        <taxon>Arthropoda</taxon>
        <taxon>Hexapoda</taxon>
        <taxon>Insecta</taxon>
        <taxon>Pterygota</taxon>
        <taxon>Neoptera</taxon>
        <taxon>Endopterygota</taxon>
        <taxon>Coleoptera</taxon>
        <taxon>Polyphaga</taxon>
        <taxon>Cucujiformia</taxon>
        <taxon>Tenebrionidae</taxon>
        <taxon>Pimeliinae</taxon>
        <taxon>Asbolus</taxon>
    </lineage>
</organism>
<evidence type="ECO:0000256" key="1">
    <source>
        <dbReference type="ARBA" id="ARBA00007218"/>
    </source>
</evidence>
<dbReference type="Pfam" id="PF10239">
    <property type="entry name" value="DUF2465"/>
    <property type="match status" value="1"/>
</dbReference>
<dbReference type="STRING" id="1661398.A0A482W0N2"/>
<evidence type="ECO:0000313" key="4">
    <source>
        <dbReference type="Proteomes" id="UP000292052"/>
    </source>
</evidence>
<dbReference type="InterPro" id="IPR018797">
    <property type="entry name" value="FAM98"/>
</dbReference>
<keyword evidence="4" id="KW-1185">Reference proteome</keyword>
<comment type="caution">
    <text evidence="3">The sequence shown here is derived from an EMBL/GenBank/DDBJ whole genome shotgun (WGS) entry which is preliminary data.</text>
</comment>
<dbReference type="Proteomes" id="UP000292052">
    <property type="component" value="Unassembled WGS sequence"/>
</dbReference>
<feature type="transmembrane region" description="Helical" evidence="2">
    <location>
        <begin position="389"/>
        <end position="408"/>
    </location>
</feature>
<proteinExistence type="inferred from homology"/>
<keyword evidence="2" id="KW-1133">Transmembrane helix</keyword>
<comment type="similarity">
    <text evidence="1">Belongs to the FAM98 family.</text>
</comment>
<reference evidence="3 4" key="1">
    <citation type="submission" date="2017-03" db="EMBL/GenBank/DDBJ databases">
        <title>Genome of the blue death feigning beetle - Asbolus verrucosus.</title>
        <authorList>
            <person name="Rider S.D."/>
        </authorList>
    </citation>
    <scope>NUCLEOTIDE SEQUENCE [LARGE SCALE GENOMIC DNA]</scope>
    <source>
        <strain evidence="3">Butters</strain>
        <tissue evidence="3">Head and leg muscle</tissue>
    </source>
</reference>
<evidence type="ECO:0000313" key="3">
    <source>
        <dbReference type="EMBL" id="RZC38208.1"/>
    </source>
</evidence>
<dbReference type="GO" id="GO:0072669">
    <property type="term" value="C:tRNA-splicing ligase complex"/>
    <property type="evidence" value="ECO:0007669"/>
    <property type="project" value="TreeGrafter"/>
</dbReference>
<dbReference type="PANTHER" id="PTHR31353:SF1">
    <property type="entry name" value="PROTEIN FAM98B"/>
    <property type="match status" value="1"/>
</dbReference>
<protein>
    <submittedName>
        <fullName evidence="3">Protein FAM98A</fullName>
    </submittedName>
</protein>
<keyword evidence="2" id="KW-0812">Transmembrane</keyword>
<dbReference type="AlphaFoldDB" id="A0A482W0N2"/>
<accession>A0A482W0N2</accession>
<feature type="transmembrane region" description="Helical" evidence="2">
    <location>
        <begin position="428"/>
        <end position="448"/>
    </location>
</feature>
<sequence length="511" mass="57396">MEEKLINGLKDLGYSGPLTDKKNLEVALQEGAKSIEYTKLVNFLTNEIRGLLNIDEKVNTISSPEDSVTFIMEVSSFLKELNCTYVVLTQGHISDRLQNSQDRLLLLDYLATELMGARILEEKKPDKKIELKLQETDEAANMRKILMTFRFPRPPPNITIQQLFQKVCPTVQTTVQKVGKDLVGNPAFNGLLSDKQWEILNGVQKDLNNEYKIRREMLLTRLDVTIQSFQWSDKTKGKDDLIKKIYTEKRKRLKTDPEVELADLLAARDDIAIIEKTSNSSVRKNTRTSLNKVIIGQIEVVEPQNKLHPRLKCLLGNNELPVRLAVVGEDLEVEAISHVVTTATGRTSQGILAVMEVATQVIKLDMTITVAMEETNQVTVMIVATTKGAILIALVVTALVITVTQTTIGRVLMKNQVLAIILGAEEVTVVIVRVIIMIIEILIVQVAMERIISMNKTQNVRKLTIRFNQVKLHMLINTFKKNNTISNITVEEVTPTEAGVARIIVEVIRSI</sequence>
<evidence type="ECO:0000256" key="2">
    <source>
        <dbReference type="SAM" id="Phobius"/>
    </source>
</evidence>
<dbReference type="OrthoDB" id="512356at2759"/>
<dbReference type="PANTHER" id="PTHR31353">
    <property type="entry name" value="FAM98"/>
    <property type="match status" value="1"/>
</dbReference>
<name>A0A482W0N2_ASBVE</name>
<keyword evidence="2" id="KW-0472">Membrane</keyword>
<dbReference type="EMBL" id="QDEB01045524">
    <property type="protein sequence ID" value="RZC38208.1"/>
    <property type="molecule type" value="Genomic_DNA"/>
</dbReference>
<gene>
    <name evidence="3" type="ORF">BDFB_011563</name>
</gene>